<dbReference type="PANTHER" id="PTHR22916:SF51">
    <property type="entry name" value="GLYCOSYLTRANSFERASE EPSH-RELATED"/>
    <property type="match status" value="1"/>
</dbReference>
<keyword evidence="2 4" id="KW-0808">Transferase</keyword>
<evidence type="ECO:0000256" key="1">
    <source>
        <dbReference type="ARBA" id="ARBA00022676"/>
    </source>
</evidence>
<dbReference type="EC" id="2.4.-.-" evidence="4"/>
<name>A0ABS6DZP7_9FIRM</name>
<dbReference type="PANTHER" id="PTHR22916">
    <property type="entry name" value="GLYCOSYLTRANSFERASE"/>
    <property type="match status" value="1"/>
</dbReference>
<organism evidence="4 5">
    <name type="scientific">Intestinibacter bartlettii</name>
    <dbReference type="NCBI Taxonomy" id="261299"/>
    <lineage>
        <taxon>Bacteria</taxon>
        <taxon>Bacillati</taxon>
        <taxon>Bacillota</taxon>
        <taxon>Clostridia</taxon>
        <taxon>Peptostreptococcales</taxon>
        <taxon>Peptostreptococcaceae</taxon>
        <taxon>Intestinibacter</taxon>
    </lineage>
</organism>
<dbReference type="Proteomes" id="UP001196301">
    <property type="component" value="Unassembled WGS sequence"/>
</dbReference>
<dbReference type="GO" id="GO:0016757">
    <property type="term" value="F:glycosyltransferase activity"/>
    <property type="evidence" value="ECO:0007669"/>
    <property type="project" value="UniProtKB-KW"/>
</dbReference>
<evidence type="ECO:0000259" key="3">
    <source>
        <dbReference type="Pfam" id="PF00535"/>
    </source>
</evidence>
<dbReference type="Pfam" id="PF00535">
    <property type="entry name" value="Glycos_transf_2"/>
    <property type="match status" value="1"/>
</dbReference>
<dbReference type="EMBL" id="JAHLOQ010000048">
    <property type="protein sequence ID" value="MBU5337313.1"/>
    <property type="molecule type" value="Genomic_DNA"/>
</dbReference>
<keyword evidence="1 4" id="KW-0328">Glycosyltransferase</keyword>
<feature type="domain" description="Glycosyltransferase 2-like" evidence="3">
    <location>
        <begin position="4"/>
        <end position="126"/>
    </location>
</feature>
<dbReference type="RefSeq" id="WP_216571882.1">
    <property type="nucleotide sequence ID" value="NZ_JAHLOQ010000048.1"/>
</dbReference>
<dbReference type="CDD" id="cd00761">
    <property type="entry name" value="Glyco_tranf_GTA_type"/>
    <property type="match status" value="1"/>
</dbReference>
<reference evidence="4 5" key="1">
    <citation type="submission" date="2021-06" db="EMBL/GenBank/DDBJ databases">
        <authorList>
            <person name="Sun Q."/>
            <person name="Li D."/>
        </authorList>
    </citation>
    <scope>NUCLEOTIDE SEQUENCE [LARGE SCALE GENOMIC DNA]</scope>
    <source>
        <strain evidence="4 5">N19</strain>
    </source>
</reference>
<evidence type="ECO:0000313" key="5">
    <source>
        <dbReference type="Proteomes" id="UP001196301"/>
    </source>
</evidence>
<proteinExistence type="predicted"/>
<protein>
    <submittedName>
        <fullName evidence="4">Glycosyltransferase</fullName>
        <ecNumber evidence="4">2.4.-.-</ecNumber>
    </submittedName>
</protein>
<accession>A0ABS6DZP7</accession>
<evidence type="ECO:0000256" key="2">
    <source>
        <dbReference type="ARBA" id="ARBA00022679"/>
    </source>
</evidence>
<comment type="caution">
    <text evidence="4">The sequence shown here is derived from an EMBL/GenBank/DDBJ whole genome shotgun (WGS) entry which is preliminary data.</text>
</comment>
<sequence length="325" mass="38173">MGLSVIVPVYNGEKYIKECLESIINQTYKDLQIIVINDGSTDNTKSIISNMSMKDTRIEVINRENKGASSARNLGLEYVKQDFVTFVDCDDTLELDMYECLMKFFYDDSYDIVHCGYKRVGKIGEKLVNGTGKIYVQENFEALKNLISGRMFVGSLWNKIYKINVINDIRFDETLKINEDILFNYKAFKKCKKSVFIDIAKYNYIEREESTCNSTQNLKKAIDSYKVSEIIYNDCKCNKLKNYALERFVECLLNLDICFYNSNEKNKKLVCKKIKLKIREMRRKKDIEGNKRILKSILISEVPFLYKQLYKIYNKIRTPNWDVEI</sequence>
<keyword evidence="5" id="KW-1185">Reference proteome</keyword>
<evidence type="ECO:0000313" key="4">
    <source>
        <dbReference type="EMBL" id="MBU5337313.1"/>
    </source>
</evidence>
<dbReference type="InterPro" id="IPR001173">
    <property type="entry name" value="Glyco_trans_2-like"/>
</dbReference>
<gene>
    <name evidence="4" type="ORF">KQI20_12755</name>
</gene>